<dbReference type="Proteomes" id="UP001152799">
    <property type="component" value="Chromosome 6"/>
</dbReference>
<organism evidence="2 3">
    <name type="scientific">Ceutorhynchus assimilis</name>
    <name type="common">cabbage seed weevil</name>
    <dbReference type="NCBI Taxonomy" id="467358"/>
    <lineage>
        <taxon>Eukaryota</taxon>
        <taxon>Metazoa</taxon>
        <taxon>Ecdysozoa</taxon>
        <taxon>Arthropoda</taxon>
        <taxon>Hexapoda</taxon>
        <taxon>Insecta</taxon>
        <taxon>Pterygota</taxon>
        <taxon>Neoptera</taxon>
        <taxon>Endopterygota</taxon>
        <taxon>Coleoptera</taxon>
        <taxon>Polyphaga</taxon>
        <taxon>Cucujiformia</taxon>
        <taxon>Curculionidae</taxon>
        <taxon>Ceutorhynchinae</taxon>
        <taxon>Ceutorhynchus</taxon>
    </lineage>
</organism>
<evidence type="ECO:0000313" key="2">
    <source>
        <dbReference type="EMBL" id="CAG9769821.1"/>
    </source>
</evidence>
<dbReference type="OrthoDB" id="6067390at2759"/>
<feature type="transmembrane region" description="Helical" evidence="1">
    <location>
        <begin position="79"/>
        <end position="99"/>
    </location>
</feature>
<evidence type="ECO:0000256" key="1">
    <source>
        <dbReference type="SAM" id="Phobius"/>
    </source>
</evidence>
<dbReference type="EMBL" id="OU892282">
    <property type="protein sequence ID" value="CAG9769821.1"/>
    <property type="molecule type" value="Genomic_DNA"/>
</dbReference>
<proteinExistence type="predicted"/>
<evidence type="ECO:0000313" key="3">
    <source>
        <dbReference type="Proteomes" id="UP001152799"/>
    </source>
</evidence>
<sequence>MKLPEMPKMPKIKIPKNIGDLKIPPNINTKAILDYLLKTVNDLKDEFSSSSPERRMKYPYTFTAKVAQFPFKFYYKHNILFKAYPWGVAAVLPLFWYISRMSNSKSNKKTWKAIRRHHKEEARHKFDYD</sequence>
<keyword evidence="1" id="KW-0812">Transmembrane</keyword>
<reference evidence="2" key="1">
    <citation type="submission" date="2022-01" db="EMBL/GenBank/DDBJ databases">
        <authorList>
            <person name="King R."/>
        </authorList>
    </citation>
    <scope>NUCLEOTIDE SEQUENCE</scope>
</reference>
<keyword evidence="1" id="KW-0472">Membrane</keyword>
<gene>
    <name evidence="2" type="ORF">CEUTPL_LOCUS10295</name>
</gene>
<dbReference type="AlphaFoldDB" id="A0A9N9MS11"/>
<accession>A0A9N9MS11</accession>
<name>A0A9N9MS11_9CUCU</name>
<keyword evidence="3" id="KW-1185">Reference proteome</keyword>
<protein>
    <submittedName>
        <fullName evidence="2">Uncharacterized protein</fullName>
    </submittedName>
</protein>
<keyword evidence="1" id="KW-1133">Transmembrane helix</keyword>